<dbReference type="STRING" id="285568.AQJ66_03910"/>
<protein>
    <recommendedName>
        <fullName evidence="4">Major facilitator superfamily (MFS) profile domain-containing protein</fullName>
    </recommendedName>
</protein>
<proteinExistence type="predicted"/>
<feature type="transmembrane region" description="Helical" evidence="1">
    <location>
        <begin position="103"/>
        <end position="121"/>
    </location>
</feature>
<feature type="transmembrane region" description="Helical" evidence="1">
    <location>
        <begin position="36"/>
        <end position="56"/>
    </location>
</feature>
<dbReference type="OrthoDB" id="106589at2"/>
<evidence type="ECO:0000313" key="2">
    <source>
        <dbReference type="EMBL" id="KUN89594.1"/>
    </source>
</evidence>
<evidence type="ECO:0000256" key="1">
    <source>
        <dbReference type="SAM" id="Phobius"/>
    </source>
</evidence>
<keyword evidence="1" id="KW-0812">Transmembrane</keyword>
<reference evidence="2 3" key="1">
    <citation type="submission" date="2015-10" db="EMBL/GenBank/DDBJ databases">
        <title>Draft genome sequence of Streptomyces bungoensis DSM 41781, type strain for the species Streptomyces bungoensis.</title>
        <authorList>
            <person name="Ruckert C."/>
            <person name="Winkler A."/>
            <person name="Kalinowski J."/>
            <person name="Kampfer P."/>
            <person name="Glaeser S."/>
        </authorList>
    </citation>
    <scope>NUCLEOTIDE SEQUENCE [LARGE SCALE GENOMIC DNA]</scope>
    <source>
        <strain evidence="2 3">DSM 41781</strain>
    </source>
</reference>
<dbReference type="SUPFAM" id="SSF103473">
    <property type="entry name" value="MFS general substrate transporter"/>
    <property type="match status" value="1"/>
</dbReference>
<feature type="transmembrane region" description="Helical" evidence="1">
    <location>
        <begin position="77"/>
        <end position="97"/>
    </location>
</feature>
<keyword evidence="3" id="KW-1185">Reference proteome</keyword>
<accession>A0A124I5D3</accession>
<dbReference type="InterPro" id="IPR036259">
    <property type="entry name" value="MFS_trans_sf"/>
</dbReference>
<keyword evidence="1" id="KW-1133">Transmembrane helix</keyword>
<dbReference type="AlphaFoldDB" id="A0A124I5D3"/>
<evidence type="ECO:0008006" key="4">
    <source>
        <dbReference type="Google" id="ProtNLM"/>
    </source>
</evidence>
<dbReference type="Proteomes" id="UP000053024">
    <property type="component" value="Unassembled WGS sequence"/>
</dbReference>
<organism evidence="2 3">
    <name type="scientific">Streptomyces bungoensis</name>
    <dbReference type="NCBI Taxonomy" id="285568"/>
    <lineage>
        <taxon>Bacteria</taxon>
        <taxon>Bacillati</taxon>
        <taxon>Actinomycetota</taxon>
        <taxon>Actinomycetes</taxon>
        <taxon>Kitasatosporales</taxon>
        <taxon>Streptomycetaceae</taxon>
        <taxon>Streptomyces</taxon>
    </lineage>
</organism>
<dbReference type="Gene3D" id="1.20.1250.20">
    <property type="entry name" value="MFS general substrate transporter like domains"/>
    <property type="match status" value="1"/>
</dbReference>
<sequence>MAAAQVVERLVGQWSPVRLIVTGGVQMAAASLLAGYSQFTGALVVVALLLGGGWSFMHSTIQSWATALSPTARATGVALFGVALYVGSALAAATAQAHAYRPLFWLAALLTVPLTVAAAVGRARCRPADAA</sequence>
<evidence type="ECO:0000313" key="3">
    <source>
        <dbReference type="Proteomes" id="UP000053024"/>
    </source>
</evidence>
<dbReference type="EMBL" id="LMWX01000005">
    <property type="protein sequence ID" value="KUN89594.1"/>
    <property type="molecule type" value="Genomic_DNA"/>
</dbReference>
<keyword evidence="1" id="KW-0472">Membrane</keyword>
<comment type="caution">
    <text evidence="2">The sequence shown here is derived from an EMBL/GenBank/DDBJ whole genome shotgun (WGS) entry which is preliminary data.</text>
</comment>
<gene>
    <name evidence="2" type="ORF">AQJ66_03910</name>
</gene>
<dbReference type="RefSeq" id="WP_061916327.1">
    <property type="nucleotide sequence ID" value="NZ_JBEYBH010000009.1"/>
</dbReference>
<name>A0A124I5D3_9ACTN</name>